<evidence type="ECO:0000256" key="7">
    <source>
        <dbReference type="ARBA" id="ARBA00022801"/>
    </source>
</evidence>
<dbReference type="Pfam" id="PF18766">
    <property type="entry name" value="SWI2_SNF2"/>
    <property type="match status" value="1"/>
</dbReference>
<keyword evidence="9 10" id="KW-0238">DNA-binding</keyword>
<keyword evidence="7 10" id="KW-0378">Hydrolase</keyword>
<evidence type="ECO:0000256" key="6">
    <source>
        <dbReference type="ARBA" id="ARBA00022759"/>
    </source>
</evidence>
<evidence type="ECO:0000313" key="12">
    <source>
        <dbReference type="EMBL" id="KDS51553.1"/>
    </source>
</evidence>
<comment type="catalytic activity">
    <reaction evidence="1 10">
        <text>Endonucleolytic cleavage of DNA to give random double-stranded fragments with terminal 5'-phosphates, ATP is simultaneously hydrolyzed.</text>
        <dbReference type="EC" id="3.1.21.3"/>
    </reaction>
</comment>
<dbReference type="CDD" id="cd22332">
    <property type="entry name" value="HsdR_N"/>
    <property type="match status" value="1"/>
</dbReference>
<dbReference type="NCBIfam" id="TIGR00348">
    <property type="entry name" value="hsdR"/>
    <property type="match status" value="1"/>
</dbReference>
<keyword evidence="6" id="KW-0255">Endonuclease</keyword>
<dbReference type="GO" id="GO:0005524">
    <property type="term" value="F:ATP binding"/>
    <property type="evidence" value="ECO:0007669"/>
    <property type="project" value="UniProtKB-KW"/>
</dbReference>
<dbReference type="EMBL" id="JNHN01000168">
    <property type="protein sequence ID" value="KDS51553.1"/>
    <property type="molecule type" value="Genomic_DNA"/>
</dbReference>
<comment type="function">
    <text evidence="10">Subunit R is required for both nuclease and ATPase activities, but not for modification.</text>
</comment>
<accession>A0A078S3W1</accession>
<dbReference type="PANTHER" id="PTHR30195:SF16">
    <property type="entry name" value="TYPE I RESTRICTION ENZYME ENDONUCLEASE SUBUNIT"/>
    <property type="match status" value="1"/>
</dbReference>
<feature type="domain" description="Helicase ATP-binding" evidence="11">
    <location>
        <begin position="267"/>
        <end position="475"/>
    </location>
</feature>
<evidence type="ECO:0000256" key="4">
    <source>
        <dbReference type="ARBA" id="ARBA00022741"/>
    </source>
</evidence>
<keyword evidence="3" id="KW-0540">Nuclease</keyword>
<dbReference type="InterPro" id="IPR007409">
    <property type="entry name" value="Restrct_endonuc_type1_HsdR_N"/>
</dbReference>
<comment type="caution">
    <text evidence="12">The sequence shown here is derived from an EMBL/GenBank/DDBJ whole genome shotgun (WGS) entry which is preliminary data.</text>
</comment>
<evidence type="ECO:0000259" key="11">
    <source>
        <dbReference type="SMART" id="SM00487"/>
    </source>
</evidence>
<evidence type="ECO:0000256" key="1">
    <source>
        <dbReference type="ARBA" id="ARBA00000851"/>
    </source>
</evidence>
<dbReference type="GO" id="GO:0009307">
    <property type="term" value="P:DNA restriction-modification system"/>
    <property type="evidence" value="ECO:0007669"/>
    <property type="project" value="UniProtKB-KW"/>
</dbReference>
<dbReference type="InterPro" id="IPR014001">
    <property type="entry name" value="Helicase_ATP-bd"/>
</dbReference>
<dbReference type="InterPro" id="IPR040980">
    <property type="entry name" value="SWI2_SNF2"/>
</dbReference>
<dbReference type="PANTHER" id="PTHR30195">
    <property type="entry name" value="TYPE I SITE-SPECIFIC DEOXYRIBONUCLEASE PROTEIN SUBUNIT M AND R"/>
    <property type="match status" value="1"/>
</dbReference>
<keyword evidence="8 10" id="KW-0067">ATP-binding</keyword>
<dbReference type="RefSeq" id="WP_035449453.1">
    <property type="nucleotide sequence ID" value="NZ_JNHN01000168.1"/>
</dbReference>
<dbReference type="InterPro" id="IPR051268">
    <property type="entry name" value="Type-I_R_enzyme_R_subunit"/>
</dbReference>
<evidence type="ECO:0000256" key="3">
    <source>
        <dbReference type="ARBA" id="ARBA00022722"/>
    </source>
</evidence>
<dbReference type="GO" id="GO:0009035">
    <property type="term" value="F:type I site-specific deoxyribonuclease activity"/>
    <property type="evidence" value="ECO:0007669"/>
    <property type="project" value="UniProtKB-EC"/>
</dbReference>
<comment type="similarity">
    <text evidence="2 10">Belongs to the HsdR family.</text>
</comment>
<evidence type="ECO:0000313" key="13">
    <source>
        <dbReference type="Proteomes" id="UP000028013"/>
    </source>
</evidence>
<dbReference type="Proteomes" id="UP000028013">
    <property type="component" value="Unassembled WGS sequence"/>
</dbReference>
<dbReference type="PATRIC" id="fig|1339349.3.peg.1644"/>
<keyword evidence="5 10" id="KW-0680">Restriction system</keyword>
<keyword evidence="4 10" id="KW-0547">Nucleotide-binding</keyword>
<reference evidence="12 13" key="1">
    <citation type="submission" date="2014-04" db="EMBL/GenBank/DDBJ databases">
        <authorList>
            <person name="Sears C."/>
            <person name="Carroll K."/>
            <person name="Sack B.R."/>
            <person name="Qadri F."/>
            <person name="Myers L.L."/>
            <person name="Chung G.-T."/>
            <person name="Escheverria P."/>
            <person name="Fraser C.M."/>
            <person name="Sadzewicz L."/>
            <person name="Shefchek K.A."/>
            <person name="Tallon L."/>
            <person name="Das S.P."/>
            <person name="Daugherty S."/>
            <person name="Mongodin E.F."/>
        </authorList>
    </citation>
    <scope>NUCLEOTIDE SEQUENCE [LARGE SCALE GENOMIC DNA]</scope>
    <source>
        <strain evidence="12 13">3978 T3 ii</strain>
    </source>
</reference>
<evidence type="ECO:0000256" key="2">
    <source>
        <dbReference type="ARBA" id="ARBA00008598"/>
    </source>
</evidence>
<proteinExistence type="inferred from homology"/>
<dbReference type="Pfam" id="PF04313">
    <property type="entry name" value="HSDR_N"/>
    <property type="match status" value="1"/>
</dbReference>
<dbReference type="InterPro" id="IPR055180">
    <property type="entry name" value="HsdR_RecA-like_helicase_dom_2"/>
</dbReference>
<evidence type="ECO:0000256" key="5">
    <source>
        <dbReference type="ARBA" id="ARBA00022747"/>
    </source>
</evidence>
<dbReference type="Gene3D" id="3.40.50.300">
    <property type="entry name" value="P-loop containing nucleotide triphosphate hydrolases"/>
    <property type="match status" value="2"/>
</dbReference>
<dbReference type="GO" id="GO:0003677">
    <property type="term" value="F:DNA binding"/>
    <property type="evidence" value="ECO:0007669"/>
    <property type="project" value="UniProtKB-KW"/>
</dbReference>
<gene>
    <name evidence="12" type="primary">hsdR</name>
    <name evidence="12" type="ORF">M094_0388</name>
</gene>
<organism evidence="12 13">
    <name type="scientific">Bacteroides uniformis str. 3978 T3 ii</name>
    <dbReference type="NCBI Taxonomy" id="1339349"/>
    <lineage>
        <taxon>Bacteria</taxon>
        <taxon>Pseudomonadati</taxon>
        <taxon>Bacteroidota</taxon>
        <taxon>Bacteroidia</taxon>
        <taxon>Bacteroidales</taxon>
        <taxon>Bacteroidaceae</taxon>
        <taxon>Bacteroides</taxon>
    </lineage>
</organism>
<evidence type="ECO:0000256" key="10">
    <source>
        <dbReference type="RuleBase" id="RU364115"/>
    </source>
</evidence>
<dbReference type="Gene3D" id="3.90.1570.50">
    <property type="match status" value="1"/>
</dbReference>
<evidence type="ECO:0000256" key="8">
    <source>
        <dbReference type="ARBA" id="ARBA00022840"/>
    </source>
</evidence>
<dbReference type="SMART" id="SM00487">
    <property type="entry name" value="DEXDc"/>
    <property type="match status" value="1"/>
</dbReference>
<dbReference type="InterPro" id="IPR027417">
    <property type="entry name" value="P-loop_NTPase"/>
</dbReference>
<dbReference type="Pfam" id="PF22679">
    <property type="entry name" value="T1R_D3-like"/>
    <property type="match status" value="1"/>
</dbReference>
<protein>
    <recommendedName>
        <fullName evidence="10">Type I restriction enzyme endonuclease subunit</fullName>
        <shortName evidence="10">R protein</shortName>
        <ecNumber evidence="10">3.1.21.3</ecNumber>
    </recommendedName>
</protein>
<comment type="subunit">
    <text evidence="10">The type I restriction/modification system is composed of three polypeptides R, M and S.</text>
</comment>
<name>A0A078S3W1_BACUN</name>
<sequence length="1434" mass="165703">MDNINDIQYFVKESQFEQALVDLLPHHGWEKEVLVQPTEEDLIQNWAKILFDNNRDINKLGNCPLTASEMRQIIDQVNLCDSPYAMNMFINGGQVCIKRDNPADTNNYGKEVYLKIFDAREISAGQSRYQIARQPRFKASHPLGGDRRGDVMLLINGMPVIHIELKRSKVDVSQATFQIKRYTHEGVFSNGIFKMVQIFVAMTPEETLYFANPGKEENFKPEFYFHWEDFNNTVIRDWRRIVSDLLSIPMAHQLIGYYTIADDKDKTLKVLRSYQYFAASKISDITHKTNWDTHQHRGGYVWHTTGSGKTMTSFKSAQLIANSGDADKVVFLLDRIELSVQSLDEYRGFAGEDEAIQDTQNTAILLSKLKSTDNDDRLIVTSIQKMSNIKAGKDISQDDIDLIDRKRLVFIIDECHRSVFGDMLIGIKNTFKRALLFGFTGTPVFKENAKHEIMTETIFGDMIHKYTIANGIPDHNVLGFDPYMVRTYDDNELREKVAFSQLKVNSIEEIENDEQKMVVYNRFMNELKMPDTYKEGDETLHGIEHYLPKDLYQQPVHHQAVAADIASGRDKLSKNGKFHAILATKNIPEAIAYYRIFKEQYSSLNVVAVFDNNIDNSDGGIAKEDALLEMLDDYNRKYGTTFQLSTYAKYKKDVAKRLAHKKPYLNIEHDHAQQIDLLIVVSQMLTGYDSKWVNTLYVDKVMKYVDIIQSFSRTNRLFGPDKPFGIIRYYSFPYTMEQNINDALDVYVDRPLGVFVDKLESNLTNINQKFLHIRDIFQAQKIENFTKLPEAREDRNMFAKDFSQMTHLLEAAKLQGFTWDKDEYEFQHGDTYTYVKMELDEQTYLILLQRYRELFEGNGGGSTERDDFDYPIDTYITETGTGTIDAEYINSKFVKFIKNLYMSGPGSELTKEAFKELHKTFASLSQKDQRTAMIILHDLQSGDLHLSPGKTIYDYIAEYQFRELHKQVMILAEATGINASQLEHIMSRNVTEQNLNEFSQFDNLKLTLNMAKTREFITKVEGTEVPARLVIPKADKLLREFILDSSCRERILKAYLNMEENYQSEEEQVPQDEDVITDEVQHVDVAVIKDNIRSILKTTLTAVLPQMRPIDEIINSVFYVIDTPSIDSLDNVGMFIQRAFTNLYGKRATIVDKFVAFNLLVTKFEAYLKKLYYLMKGHEVPAQNPGEDVTWKNVIYAHKCLWNLKYSTDEGKQQLYQYLMLIKGWRNSESHISPTASEKEVDTAISIILTMYFYSTGSSITDLEMNGHEIQKSESVHKENSYVHKVIQLHPYYNEENDDQQLVAEADVKNWPEEKRIATLKKSICQFIGYDPKKSPLSKQRHWIAIYRIAADKGFIIEGDFAYFKRIIDDMQINNLPVPLKIESLQSSIKDVYAKDIEDWTDDNLSGKKLAEYEDIKKCADAFAKIVGNNINTK</sequence>
<dbReference type="InterPro" id="IPR004473">
    <property type="entry name" value="Restrct_endonuc_typeI_HsdR"/>
</dbReference>
<dbReference type="EC" id="3.1.21.3" evidence="10"/>
<dbReference type="SUPFAM" id="SSF52540">
    <property type="entry name" value="P-loop containing nucleoside triphosphate hydrolases"/>
    <property type="match status" value="1"/>
</dbReference>
<evidence type="ECO:0000256" key="9">
    <source>
        <dbReference type="ARBA" id="ARBA00023125"/>
    </source>
</evidence>